<organism evidence="2 3">
    <name type="scientific">Maridesulfovibrio ferrireducens</name>
    <dbReference type="NCBI Taxonomy" id="246191"/>
    <lineage>
        <taxon>Bacteria</taxon>
        <taxon>Pseudomonadati</taxon>
        <taxon>Thermodesulfobacteriota</taxon>
        <taxon>Desulfovibrionia</taxon>
        <taxon>Desulfovibrionales</taxon>
        <taxon>Desulfovibrionaceae</taxon>
        <taxon>Maridesulfovibrio</taxon>
    </lineage>
</organism>
<protein>
    <submittedName>
        <fullName evidence="2">Uncharacterized protein</fullName>
    </submittedName>
</protein>
<gene>
    <name evidence="2" type="ORF">SAMN05660337_1100</name>
</gene>
<evidence type="ECO:0000313" key="2">
    <source>
        <dbReference type="EMBL" id="SDK75158.1"/>
    </source>
</evidence>
<proteinExistence type="predicted"/>
<name>A0A1G9EGE3_9BACT</name>
<reference evidence="3" key="1">
    <citation type="submission" date="2016-10" db="EMBL/GenBank/DDBJ databases">
        <authorList>
            <person name="Varghese N."/>
            <person name="Submissions S."/>
        </authorList>
    </citation>
    <scope>NUCLEOTIDE SEQUENCE [LARGE SCALE GENOMIC DNA]</scope>
    <source>
        <strain evidence="3">DSM 16995</strain>
    </source>
</reference>
<accession>A0A1G9EGE3</accession>
<dbReference type="AlphaFoldDB" id="A0A1G9EGE3"/>
<dbReference type="RefSeq" id="WP_170830311.1">
    <property type="nucleotide sequence ID" value="NZ_FNGA01000002.1"/>
</dbReference>
<feature type="transmembrane region" description="Helical" evidence="1">
    <location>
        <begin position="6"/>
        <end position="29"/>
    </location>
</feature>
<dbReference type="InterPro" id="IPR054615">
    <property type="entry name" value="Symport_access"/>
</dbReference>
<keyword evidence="1" id="KW-0472">Membrane</keyword>
<sequence length="51" mass="5504">MLGLGSIEIVLVFWLCLLAALGCVAYGIINWNKKGKPDATAKVIDIKAEDK</sequence>
<evidence type="ECO:0000256" key="1">
    <source>
        <dbReference type="SAM" id="Phobius"/>
    </source>
</evidence>
<keyword evidence="1" id="KW-0812">Transmembrane</keyword>
<evidence type="ECO:0000313" key="3">
    <source>
        <dbReference type="Proteomes" id="UP000199053"/>
    </source>
</evidence>
<dbReference type="EMBL" id="FNGA01000002">
    <property type="protein sequence ID" value="SDK75158.1"/>
    <property type="molecule type" value="Genomic_DNA"/>
</dbReference>
<keyword evidence="1" id="KW-1133">Transmembrane helix</keyword>
<dbReference type="Proteomes" id="UP000199053">
    <property type="component" value="Unassembled WGS sequence"/>
</dbReference>
<keyword evidence="3" id="KW-1185">Reference proteome</keyword>
<dbReference type="NCBIfam" id="NF045580">
    <property type="entry name" value="symport_access"/>
    <property type="match status" value="1"/>
</dbReference>